<protein>
    <submittedName>
        <fullName evidence="2">Acyl-phosphate:glycerol-3-phosphate O-acyltransferase PlsY (EC)</fullName>
        <ecNumber evidence="2">2.3.1.n3</ecNumber>
    </submittedName>
</protein>
<sequence length="201" mass="21996">ARDHLPDLAPPSLGRAGLPPGLRALRPPADEGAGPGRRPLHRFRQHRRHQRAQDGQQGRGSRHPPPRRRQGRPGRPPRPRPGRGGCGDARGFHRLPRPLLPRLARLQGWQGRGHLPGHAPGRGLAPGPPRLRHLGRHLRGAAHLLGLGACRGRPVAPLGRAPRPPRRGAPLPRPRRADPHPPPRQHLPPPRGDRAARRTAL</sequence>
<gene>
    <name evidence="2" type="ORF">AVDCRST_MAG15-1907</name>
</gene>
<evidence type="ECO:0000313" key="2">
    <source>
        <dbReference type="EMBL" id="CAA9416210.1"/>
    </source>
</evidence>
<feature type="non-terminal residue" evidence="2">
    <location>
        <position position="201"/>
    </location>
</feature>
<feature type="non-terminal residue" evidence="2">
    <location>
        <position position="1"/>
    </location>
</feature>
<keyword evidence="2" id="KW-0808">Transferase</keyword>
<organism evidence="2">
    <name type="scientific">uncultured Rubellimicrobium sp</name>
    <dbReference type="NCBI Taxonomy" id="543078"/>
    <lineage>
        <taxon>Bacteria</taxon>
        <taxon>Pseudomonadati</taxon>
        <taxon>Pseudomonadota</taxon>
        <taxon>Alphaproteobacteria</taxon>
        <taxon>Rhodobacterales</taxon>
        <taxon>Roseobacteraceae</taxon>
        <taxon>Rubellimicrobium</taxon>
        <taxon>environmental samples</taxon>
    </lineage>
</organism>
<feature type="compositionally biased region" description="Low complexity" evidence="1">
    <location>
        <begin position="152"/>
        <end position="161"/>
    </location>
</feature>
<feature type="compositionally biased region" description="Basic residues" evidence="1">
    <location>
        <begin position="60"/>
        <end position="81"/>
    </location>
</feature>
<keyword evidence="2" id="KW-0012">Acyltransferase</keyword>
<dbReference type="EC" id="2.3.1.n3" evidence="2"/>
<name>A0A6J4PPC5_9RHOB</name>
<feature type="compositionally biased region" description="Basic residues" evidence="1">
    <location>
        <begin position="38"/>
        <end position="50"/>
    </location>
</feature>
<feature type="region of interest" description="Disordered" evidence="1">
    <location>
        <begin position="152"/>
        <end position="201"/>
    </location>
</feature>
<feature type="compositionally biased region" description="Low complexity" evidence="1">
    <location>
        <begin position="116"/>
        <end position="125"/>
    </location>
</feature>
<evidence type="ECO:0000256" key="1">
    <source>
        <dbReference type="SAM" id="MobiDB-lite"/>
    </source>
</evidence>
<accession>A0A6J4PPC5</accession>
<feature type="region of interest" description="Disordered" evidence="1">
    <location>
        <begin position="1"/>
        <end position="132"/>
    </location>
</feature>
<proteinExistence type="predicted"/>
<feature type="compositionally biased region" description="Basic and acidic residues" evidence="1">
    <location>
        <begin position="191"/>
        <end position="201"/>
    </location>
</feature>
<dbReference type="EMBL" id="CADCUU010000272">
    <property type="protein sequence ID" value="CAA9416210.1"/>
    <property type="molecule type" value="Genomic_DNA"/>
</dbReference>
<dbReference type="AlphaFoldDB" id="A0A6J4PPC5"/>
<dbReference type="GO" id="GO:0016746">
    <property type="term" value="F:acyltransferase activity"/>
    <property type="evidence" value="ECO:0007669"/>
    <property type="project" value="UniProtKB-KW"/>
</dbReference>
<feature type="compositionally biased region" description="Low complexity" evidence="1">
    <location>
        <begin position="10"/>
        <end position="27"/>
    </location>
</feature>
<reference evidence="2" key="1">
    <citation type="submission" date="2020-02" db="EMBL/GenBank/DDBJ databases">
        <authorList>
            <person name="Meier V. D."/>
        </authorList>
    </citation>
    <scope>NUCLEOTIDE SEQUENCE</scope>
    <source>
        <strain evidence="2">AVDCRST_MAG15</strain>
    </source>
</reference>